<accession>A0ABQ8IGM3</accession>
<dbReference type="InterPro" id="IPR016197">
    <property type="entry name" value="Chromo-like_dom_sf"/>
</dbReference>
<dbReference type="EMBL" id="JAFEMO010000002">
    <property type="protein sequence ID" value="KAH7575574.1"/>
    <property type="molecule type" value="Genomic_DNA"/>
</dbReference>
<dbReference type="InterPro" id="IPR005162">
    <property type="entry name" value="Retrotrans_gag_dom"/>
</dbReference>
<dbReference type="PANTHER" id="PTHR46148">
    <property type="entry name" value="CHROMO DOMAIN-CONTAINING PROTEIN"/>
    <property type="match status" value="1"/>
</dbReference>
<dbReference type="Pfam" id="PF03732">
    <property type="entry name" value="Retrotrans_gag"/>
    <property type="match status" value="1"/>
</dbReference>
<evidence type="ECO:0008006" key="5">
    <source>
        <dbReference type="Google" id="ProtNLM"/>
    </source>
</evidence>
<dbReference type="InterPro" id="IPR043502">
    <property type="entry name" value="DNA/RNA_pol_sf"/>
</dbReference>
<proteinExistence type="predicted"/>
<feature type="domain" description="Tf2-1-like SH3-like" evidence="2">
    <location>
        <begin position="485"/>
        <end position="548"/>
    </location>
</feature>
<dbReference type="InterPro" id="IPR056924">
    <property type="entry name" value="SH3_Tf2-1"/>
</dbReference>
<dbReference type="Pfam" id="PF24626">
    <property type="entry name" value="SH3_Tf2-1"/>
    <property type="match status" value="1"/>
</dbReference>
<evidence type="ECO:0000313" key="3">
    <source>
        <dbReference type="EMBL" id="KAH7575574.1"/>
    </source>
</evidence>
<feature type="domain" description="Retrotransposon gag" evidence="1">
    <location>
        <begin position="120"/>
        <end position="192"/>
    </location>
</feature>
<dbReference type="CDD" id="cd00303">
    <property type="entry name" value="retropepsin_like"/>
    <property type="match status" value="1"/>
</dbReference>
<dbReference type="Gene3D" id="2.40.70.10">
    <property type="entry name" value="Acid Proteases"/>
    <property type="match status" value="1"/>
</dbReference>
<reference evidence="3 4" key="1">
    <citation type="submission" date="2021-02" db="EMBL/GenBank/DDBJ databases">
        <title>Plant Genome Project.</title>
        <authorList>
            <person name="Zhang R.-G."/>
        </authorList>
    </citation>
    <scope>NUCLEOTIDE SEQUENCE [LARGE SCALE GENOMIC DNA]</scope>
    <source>
        <tissue evidence="3">Leaves</tissue>
    </source>
</reference>
<protein>
    <recommendedName>
        <fullName evidence="5">Ty3 transposon capsid-like protein domain-containing protein</fullName>
    </recommendedName>
</protein>
<comment type="caution">
    <text evidence="3">The sequence shown here is derived from an EMBL/GenBank/DDBJ whole genome shotgun (WGS) entry which is preliminary data.</text>
</comment>
<evidence type="ECO:0000313" key="4">
    <source>
        <dbReference type="Proteomes" id="UP000827721"/>
    </source>
</evidence>
<dbReference type="PANTHER" id="PTHR46148:SF52">
    <property type="entry name" value="OS04G0603800 PROTEIN"/>
    <property type="match status" value="1"/>
</dbReference>
<evidence type="ECO:0000259" key="2">
    <source>
        <dbReference type="Pfam" id="PF24626"/>
    </source>
</evidence>
<dbReference type="SUPFAM" id="SSF56672">
    <property type="entry name" value="DNA/RNA polymerases"/>
    <property type="match status" value="1"/>
</dbReference>
<dbReference type="InterPro" id="IPR021109">
    <property type="entry name" value="Peptidase_aspartic_dom_sf"/>
</dbReference>
<name>A0ABQ8IGM3_9ROSI</name>
<dbReference type="Proteomes" id="UP000827721">
    <property type="component" value="Unassembled WGS sequence"/>
</dbReference>
<dbReference type="SUPFAM" id="SSF54160">
    <property type="entry name" value="Chromo domain-like"/>
    <property type="match status" value="1"/>
</dbReference>
<keyword evidence="4" id="KW-1185">Reference proteome</keyword>
<evidence type="ECO:0000259" key="1">
    <source>
        <dbReference type="Pfam" id="PF03732"/>
    </source>
</evidence>
<gene>
    <name evidence="3" type="ORF">JRO89_XS02G0152200</name>
</gene>
<sequence>MDQRVEKLEAEVTALSGGQQQILEKITEPFDKLNSQPSIPVANLDRIEAEHSTALCTRQGERSANTNEVRHNGPQQFCQPRLIKLEFPCFHGEEDTTSWLCRVEQFLNFHHTLEGERVALAYFHLDEDAQLWYQTLKQEKGKLQWQDFSDGLHAQFGPTQFQDFFGDLTKLLQVGSVHNYQTQFEKLLSKADVLAGHPTSLTSAIGLARLYKARNTSQRHFTTGGEEEVKAVLEISLHSIAGTSAVETIQVQGKLGHTSTIVLVDSGSTHNFMSEKLAQKVGLQPKIGEHFKVMVAGCIRGEVIKSGIVYSSQLNLTKCATLCRSLFTSFGRVVLQGLSAPKNTVTEHLRFSEIRKYKRGVLFKLFTLGTPHPKKVSNIYKVLELDRLLNEFQDVFYEPKGLSPLRVHDHKIPLQPEAQLVCVKPYRYPHYHKAEMEAKVEAVEKQILVRDQLIKELRDIIKETQLRMKKVYDRHHREREFAEEDWVYRRLQPYRQASLAIRKNFKLSPKFYGPFQILNKIGALSYKLALPKESRIHSVFHVSMLKKMIGEKISVTSKLPLTKDKDGSLYPQPQAVLDCRIRRQKIAVLIHWHGLSPAQAT</sequence>
<organism evidence="3 4">
    <name type="scientific">Xanthoceras sorbifolium</name>
    <dbReference type="NCBI Taxonomy" id="99658"/>
    <lineage>
        <taxon>Eukaryota</taxon>
        <taxon>Viridiplantae</taxon>
        <taxon>Streptophyta</taxon>
        <taxon>Embryophyta</taxon>
        <taxon>Tracheophyta</taxon>
        <taxon>Spermatophyta</taxon>
        <taxon>Magnoliopsida</taxon>
        <taxon>eudicotyledons</taxon>
        <taxon>Gunneridae</taxon>
        <taxon>Pentapetalae</taxon>
        <taxon>rosids</taxon>
        <taxon>malvids</taxon>
        <taxon>Sapindales</taxon>
        <taxon>Sapindaceae</taxon>
        <taxon>Xanthoceroideae</taxon>
        <taxon>Xanthoceras</taxon>
    </lineage>
</organism>